<evidence type="ECO:0000256" key="2">
    <source>
        <dbReference type="SAM" id="Phobius"/>
    </source>
</evidence>
<feature type="transmembrane region" description="Helical" evidence="2">
    <location>
        <begin position="44"/>
        <end position="65"/>
    </location>
</feature>
<evidence type="ECO:0000256" key="1">
    <source>
        <dbReference type="SAM" id="MobiDB-lite"/>
    </source>
</evidence>
<dbReference type="RefSeq" id="WP_155342302.1">
    <property type="nucleotide sequence ID" value="NZ_BAAABN010000035.1"/>
</dbReference>
<dbReference type="PROSITE" id="PS51257">
    <property type="entry name" value="PROKAR_LIPOPROTEIN"/>
    <property type="match status" value="1"/>
</dbReference>
<keyword evidence="2" id="KW-1133">Transmembrane helix</keyword>
<feature type="region of interest" description="Disordered" evidence="1">
    <location>
        <begin position="116"/>
        <end position="155"/>
    </location>
</feature>
<gene>
    <name evidence="4" type="ORF">Acor_84600</name>
</gene>
<dbReference type="Pfam" id="PF20177">
    <property type="entry name" value="DUF6542"/>
    <property type="match status" value="1"/>
</dbReference>
<dbReference type="OrthoDB" id="3477680at2"/>
<evidence type="ECO:0000313" key="4">
    <source>
        <dbReference type="EMBL" id="GES06391.1"/>
    </source>
</evidence>
<accession>A0A5M3WH04</accession>
<feature type="transmembrane region" description="Helical" evidence="2">
    <location>
        <begin position="77"/>
        <end position="105"/>
    </location>
</feature>
<dbReference type="InterPro" id="IPR046672">
    <property type="entry name" value="DUF6542"/>
</dbReference>
<dbReference type="EMBL" id="BLAD01000164">
    <property type="protein sequence ID" value="GES06391.1"/>
    <property type="molecule type" value="Genomic_DNA"/>
</dbReference>
<name>A0A5M3WH04_9ACTN</name>
<dbReference type="Proteomes" id="UP000334990">
    <property type="component" value="Unassembled WGS sequence"/>
</dbReference>
<proteinExistence type="predicted"/>
<keyword evidence="5" id="KW-1185">Reference proteome</keyword>
<sequence length="155" mass="16963">MKLTARGAVTLLFVITLLGQLIAPGPIFILACAAAVTLVNPRDLLPLVVTPPLVFFLTALFIETVHALRTPSFLQSLALGLFTTLSAAAPWLLAGSALTLGIAWYRGLPTNLRDLRQDHRHRVPKPRQSRETTPTYAAEPEGYFEPRVYGSTKED</sequence>
<evidence type="ECO:0000313" key="5">
    <source>
        <dbReference type="Proteomes" id="UP000334990"/>
    </source>
</evidence>
<evidence type="ECO:0000259" key="3">
    <source>
        <dbReference type="Pfam" id="PF20177"/>
    </source>
</evidence>
<keyword evidence="2" id="KW-0472">Membrane</keyword>
<reference evidence="4 5" key="1">
    <citation type="submission" date="2019-10" db="EMBL/GenBank/DDBJ databases">
        <title>Whole genome shotgun sequence of Acrocarpospora corrugata NBRC 13972.</title>
        <authorList>
            <person name="Ichikawa N."/>
            <person name="Kimura A."/>
            <person name="Kitahashi Y."/>
            <person name="Komaki H."/>
            <person name="Oguchi A."/>
        </authorList>
    </citation>
    <scope>NUCLEOTIDE SEQUENCE [LARGE SCALE GENOMIC DNA]</scope>
    <source>
        <strain evidence="4 5">NBRC 13972</strain>
    </source>
</reference>
<comment type="caution">
    <text evidence="4">The sequence shown here is derived from an EMBL/GenBank/DDBJ whole genome shotgun (WGS) entry which is preliminary data.</text>
</comment>
<keyword evidence="2" id="KW-0812">Transmembrane</keyword>
<dbReference type="AlphaFoldDB" id="A0A5M3WH04"/>
<feature type="compositionally biased region" description="Basic residues" evidence="1">
    <location>
        <begin position="118"/>
        <end position="127"/>
    </location>
</feature>
<feature type="domain" description="DUF6542" evidence="3">
    <location>
        <begin position="3"/>
        <end position="110"/>
    </location>
</feature>
<protein>
    <recommendedName>
        <fullName evidence="3">DUF6542 domain-containing protein</fullName>
    </recommendedName>
</protein>
<organism evidence="4 5">
    <name type="scientific">Acrocarpospora corrugata</name>
    <dbReference type="NCBI Taxonomy" id="35763"/>
    <lineage>
        <taxon>Bacteria</taxon>
        <taxon>Bacillati</taxon>
        <taxon>Actinomycetota</taxon>
        <taxon>Actinomycetes</taxon>
        <taxon>Streptosporangiales</taxon>
        <taxon>Streptosporangiaceae</taxon>
        <taxon>Acrocarpospora</taxon>
    </lineage>
</organism>